<feature type="binding site" evidence="7">
    <location>
        <begin position="78"/>
        <end position="80"/>
    </location>
    <ligand>
        <name>FMN</name>
        <dbReference type="ChEBI" id="CHEBI:58210"/>
    </ligand>
</feature>
<dbReference type="HOGENOM" id="CLU_020639_0_0_5"/>
<dbReference type="PROSITE" id="PS51349">
    <property type="entry name" value="FMN_HYDROXY_ACID_DH_2"/>
    <property type="match status" value="1"/>
</dbReference>
<feature type="binding site" evidence="7">
    <location>
        <position position="274"/>
    </location>
    <ligand>
        <name>FMN</name>
        <dbReference type="ChEBI" id="CHEBI:58210"/>
    </ligand>
</feature>
<dbReference type="InterPro" id="IPR037396">
    <property type="entry name" value="FMN_HAD"/>
</dbReference>
<dbReference type="CDD" id="cd02809">
    <property type="entry name" value="alpha_hydroxyacid_oxid_FMN"/>
    <property type="match status" value="1"/>
</dbReference>
<dbReference type="PATRIC" id="fig|439375.7.peg.1517"/>
<comment type="cofactor">
    <cofactor evidence="1">
        <name>FMN</name>
        <dbReference type="ChEBI" id="CHEBI:58210"/>
    </cofactor>
</comment>
<feature type="binding site" evidence="7">
    <location>
        <position position="279"/>
    </location>
    <ligand>
        <name>glyoxylate</name>
        <dbReference type="ChEBI" id="CHEBI:36655"/>
    </ligand>
</feature>
<name>A6WYW1_BRUA4</name>
<feature type="binding site" evidence="7">
    <location>
        <position position="276"/>
    </location>
    <ligand>
        <name>glyoxylate</name>
        <dbReference type="ChEBI" id="CHEBI:36655"/>
    </ligand>
</feature>
<dbReference type="STRING" id="439375.Oant_1448"/>
<dbReference type="EMBL" id="CP000758">
    <property type="protein sequence ID" value="ABS14165.1"/>
    <property type="molecule type" value="Genomic_DNA"/>
</dbReference>
<feature type="domain" description="FMN hydroxy acid dehydrogenase" evidence="8">
    <location>
        <begin position="1"/>
        <end position="381"/>
    </location>
</feature>
<evidence type="ECO:0000256" key="7">
    <source>
        <dbReference type="PIRSR" id="PIRSR000138-2"/>
    </source>
</evidence>
<evidence type="ECO:0000313" key="10">
    <source>
        <dbReference type="Proteomes" id="UP000002301"/>
    </source>
</evidence>
<evidence type="ECO:0000256" key="3">
    <source>
        <dbReference type="ARBA" id="ARBA00022643"/>
    </source>
</evidence>
<feature type="binding site" evidence="7">
    <location>
        <position position="25"/>
    </location>
    <ligand>
        <name>glyoxylate</name>
        <dbReference type="ChEBI" id="CHEBI:36655"/>
    </ligand>
</feature>
<proteinExistence type="inferred from homology"/>
<feature type="binding site" evidence="7">
    <location>
        <position position="252"/>
    </location>
    <ligand>
        <name>FMN</name>
        <dbReference type="ChEBI" id="CHEBI:58210"/>
    </ligand>
</feature>
<evidence type="ECO:0000256" key="2">
    <source>
        <dbReference type="ARBA" id="ARBA00022630"/>
    </source>
</evidence>
<feature type="active site" description="Proton acceptor" evidence="6">
    <location>
        <position position="276"/>
    </location>
</feature>
<feature type="binding site" evidence="7">
    <location>
        <position position="128"/>
    </location>
    <ligand>
        <name>FMN</name>
        <dbReference type="ChEBI" id="CHEBI:58210"/>
    </ligand>
</feature>
<dbReference type="PANTHER" id="PTHR10578:SF107">
    <property type="entry name" value="2-HYDROXYACID OXIDASE 1"/>
    <property type="match status" value="1"/>
</dbReference>
<dbReference type="NCBIfam" id="NF008398">
    <property type="entry name" value="PRK11197.1"/>
    <property type="match status" value="1"/>
</dbReference>
<sequence length="381" mass="41904">MPNIVEIADLKRLAQRRVPKMFFDYADSGAWTESTYRSNEDDFKKIKLRQRILVDMTNRSLETTMIGEKVSMPVALAPTGLTGMQHADGEMLAAQAAEAFGVPFTLSTMSICSIEDVASVTKKPFWFQLYVMKDRDFVKNLIGRAKAAGCSALVLTLDLQILGQRHKDIRNGLSAPPKFTPKHIWQMATRPGWCLGMMGTQRRTFRNIAGHAKNVTDLSSLSSWTAEQFDPQLNWNDVAWIKEQWGGKLILKGILDVEDAKMAAKSGADAIIVSNHGGRQLDGAPSSISMLQPIVDAVGDKIEVHVDGGIRSGQDVLKARALGAQGVYIGRPFLYGLGAMGQDGVTLALDIIRKELDITMALCGKRDINDIDKSIIHSINF</sequence>
<feature type="binding site" evidence="7">
    <location>
        <position position="156"/>
    </location>
    <ligand>
        <name>FMN</name>
        <dbReference type="ChEBI" id="CHEBI:58210"/>
    </ligand>
</feature>
<dbReference type="InterPro" id="IPR008259">
    <property type="entry name" value="FMN_hydac_DH_AS"/>
</dbReference>
<dbReference type="GO" id="GO:0005886">
    <property type="term" value="C:plasma membrane"/>
    <property type="evidence" value="ECO:0007669"/>
    <property type="project" value="TreeGrafter"/>
</dbReference>
<feature type="binding site" evidence="7">
    <location>
        <begin position="330"/>
        <end position="331"/>
    </location>
    <ligand>
        <name>FMN</name>
        <dbReference type="ChEBI" id="CHEBI:58210"/>
    </ligand>
</feature>
<evidence type="ECO:0000256" key="1">
    <source>
        <dbReference type="ARBA" id="ARBA00001917"/>
    </source>
</evidence>
<dbReference type="InterPro" id="IPR000262">
    <property type="entry name" value="FMN-dep_DH"/>
</dbReference>
<dbReference type="PhylomeDB" id="A6WYW1"/>
<dbReference type="PIRSF" id="PIRSF000138">
    <property type="entry name" value="Al-hdrx_acd_dh"/>
    <property type="match status" value="1"/>
</dbReference>
<dbReference type="InterPro" id="IPR013785">
    <property type="entry name" value="Aldolase_TIM"/>
</dbReference>
<dbReference type="PROSITE" id="PS00557">
    <property type="entry name" value="FMN_HYDROXY_ACID_DH_1"/>
    <property type="match status" value="1"/>
</dbReference>
<evidence type="ECO:0000256" key="4">
    <source>
        <dbReference type="ARBA" id="ARBA00023002"/>
    </source>
</evidence>
<feature type="binding site" evidence="7">
    <location>
        <position position="165"/>
    </location>
    <ligand>
        <name>glyoxylate</name>
        <dbReference type="ChEBI" id="CHEBI:36655"/>
    </ligand>
</feature>
<gene>
    <name evidence="9" type="ordered locus">Oant_1448</name>
</gene>
<protein>
    <submittedName>
        <fullName evidence="9">FMN-dependent alpha-hydroxy acid dehydrogenase</fullName>
    </submittedName>
</protein>
<dbReference type="RefSeq" id="WP_012091509.1">
    <property type="nucleotide sequence ID" value="NC_009667.1"/>
</dbReference>
<dbReference type="GO" id="GO:0009060">
    <property type="term" value="P:aerobic respiration"/>
    <property type="evidence" value="ECO:0007669"/>
    <property type="project" value="TreeGrafter"/>
</dbReference>
<organism evidence="9 10">
    <name type="scientific">Brucella anthropi (strain ATCC 49188 / DSM 6882 / CCUG 24695 / JCM 21032 / LMG 3331 / NBRC 15819 / NCTC 12168 / Alc 37)</name>
    <name type="common">Ochrobactrum anthropi</name>
    <dbReference type="NCBI Taxonomy" id="439375"/>
    <lineage>
        <taxon>Bacteria</taxon>
        <taxon>Pseudomonadati</taxon>
        <taxon>Pseudomonadota</taxon>
        <taxon>Alphaproteobacteria</taxon>
        <taxon>Hyphomicrobiales</taxon>
        <taxon>Brucellaceae</taxon>
        <taxon>Brucella/Ochrobactrum group</taxon>
        <taxon>Brucella</taxon>
    </lineage>
</organism>
<dbReference type="eggNOG" id="COG1304">
    <property type="taxonomic scope" value="Bacteria"/>
</dbReference>
<keyword evidence="3 7" id="KW-0288">FMN</keyword>
<dbReference type="GO" id="GO:0010181">
    <property type="term" value="F:FMN binding"/>
    <property type="evidence" value="ECO:0007669"/>
    <property type="project" value="InterPro"/>
</dbReference>
<dbReference type="FunFam" id="3.20.20.70:FF:000029">
    <property type="entry name" value="L-lactate dehydrogenase"/>
    <property type="match status" value="1"/>
</dbReference>
<evidence type="ECO:0000256" key="6">
    <source>
        <dbReference type="PIRSR" id="PIRSR000138-1"/>
    </source>
</evidence>
<feature type="binding site" evidence="7">
    <location>
        <position position="107"/>
    </location>
    <ligand>
        <name>FMN</name>
        <dbReference type="ChEBI" id="CHEBI:58210"/>
    </ligand>
</feature>
<dbReference type="PANTHER" id="PTHR10578">
    <property type="entry name" value="S -2-HYDROXY-ACID OXIDASE-RELATED"/>
    <property type="match status" value="1"/>
</dbReference>
<dbReference type="Gene3D" id="3.20.20.70">
    <property type="entry name" value="Aldolase class I"/>
    <property type="match status" value="1"/>
</dbReference>
<comment type="similarity">
    <text evidence="5">Belongs to the FMN-dependent alpha-hydroxy acid dehydrogenase family.</text>
</comment>
<dbReference type="InterPro" id="IPR012133">
    <property type="entry name" value="Alpha-hydoxy_acid_DH_FMN"/>
</dbReference>
<dbReference type="Pfam" id="PF01070">
    <property type="entry name" value="FMN_dh"/>
    <property type="match status" value="1"/>
</dbReference>
<dbReference type="Proteomes" id="UP000002301">
    <property type="component" value="Chromosome 1"/>
</dbReference>
<accession>A6WYW1</accession>
<reference evidence="9 10" key="1">
    <citation type="journal article" date="2011" name="J. Bacteriol.">
        <title>Genome of Ochrobactrum anthropi ATCC 49188 T, a versatile opportunistic pathogen and symbiont of several eukaryotic hosts.</title>
        <authorList>
            <person name="Chain P.S."/>
            <person name="Lang D.M."/>
            <person name="Comerci D.J."/>
            <person name="Malfatti S.A."/>
            <person name="Vergez L.M."/>
            <person name="Shin M."/>
            <person name="Ugalde R.A."/>
            <person name="Garcia E."/>
            <person name="Tolmasky M.E."/>
        </authorList>
    </citation>
    <scope>NUCLEOTIDE SEQUENCE [LARGE SCALE GENOMIC DNA]</scope>
    <source>
        <strain evidence="10">ATCC 49188 / DSM 6882 / CCUG 24695 / JCM 21032 / LMG 3331 / NBRC 15819 / NCTC 12168 / Alc 37</strain>
    </source>
</reference>
<dbReference type="KEGG" id="oan:Oant_1448"/>
<feature type="binding site" evidence="7">
    <location>
        <position position="130"/>
    </location>
    <ligand>
        <name>FMN</name>
        <dbReference type="ChEBI" id="CHEBI:58210"/>
    </ligand>
</feature>
<evidence type="ECO:0000313" key="9">
    <source>
        <dbReference type="EMBL" id="ABS14165.1"/>
    </source>
</evidence>
<keyword evidence="2 7" id="KW-0285">Flavoprotein</keyword>
<keyword evidence="4" id="KW-0560">Oxidoreductase</keyword>
<dbReference type="AlphaFoldDB" id="A6WYW1"/>
<keyword evidence="10" id="KW-1185">Reference proteome</keyword>
<dbReference type="SUPFAM" id="SSF51395">
    <property type="entry name" value="FMN-linked oxidoreductases"/>
    <property type="match status" value="1"/>
</dbReference>
<dbReference type="GO" id="GO:0004459">
    <property type="term" value="F:L-lactate dehydrogenase (NAD+) activity"/>
    <property type="evidence" value="ECO:0007669"/>
    <property type="project" value="TreeGrafter"/>
</dbReference>
<feature type="binding site" evidence="7">
    <location>
        <begin position="307"/>
        <end position="311"/>
    </location>
    <ligand>
        <name>FMN</name>
        <dbReference type="ChEBI" id="CHEBI:58210"/>
    </ligand>
</feature>
<evidence type="ECO:0000256" key="5">
    <source>
        <dbReference type="ARBA" id="ARBA00024042"/>
    </source>
</evidence>
<evidence type="ECO:0000259" key="8">
    <source>
        <dbReference type="PROSITE" id="PS51349"/>
    </source>
</evidence>